<comment type="caution">
    <text evidence="3">The sequence shown here is derived from an EMBL/GenBank/DDBJ whole genome shotgun (WGS) entry which is preliminary data.</text>
</comment>
<gene>
    <name evidence="3" type="ORF">ILUMI_26602</name>
</gene>
<keyword evidence="2" id="KW-0812">Transmembrane</keyword>
<feature type="region of interest" description="Disordered" evidence="1">
    <location>
        <begin position="37"/>
        <end position="86"/>
    </location>
</feature>
<name>A0A8K0C864_IGNLU</name>
<keyword evidence="2" id="KW-0472">Membrane</keyword>
<accession>A0A8K0C864</accession>
<dbReference type="EMBL" id="VTPC01091139">
    <property type="protein sequence ID" value="KAF2879577.1"/>
    <property type="molecule type" value="Genomic_DNA"/>
</dbReference>
<keyword evidence="2" id="KW-1133">Transmembrane helix</keyword>
<dbReference type="Proteomes" id="UP000801492">
    <property type="component" value="Unassembled WGS sequence"/>
</dbReference>
<proteinExistence type="predicted"/>
<organism evidence="3 4">
    <name type="scientific">Ignelater luminosus</name>
    <name type="common">Cucubano</name>
    <name type="synonym">Pyrophorus luminosus</name>
    <dbReference type="NCBI Taxonomy" id="2038154"/>
    <lineage>
        <taxon>Eukaryota</taxon>
        <taxon>Metazoa</taxon>
        <taxon>Ecdysozoa</taxon>
        <taxon>Arthropoda</taxon>
        <taxon>Hexapoda</taxon>
        <taxon>Insecta</taxon>
        <taxon>Pterygota</taxon>
        <taxon>Neoptera</taxon>
        <taxon>Endopterygota</taxon>
        <taxon>Coleoptera</taxon>
        <taxon>Polyphaga</taxon>
        <taxon>Elateriformia</taxon>
        <taxon>Elateroidea</taxon>
        <taxon>Elateridae</taxon>
        <taxon>Agrypninae</taxon>
        <taxon>Pyrophorini</taxon>
        <taxon>Ignelater</taxon>
    </lineage>
</organism>
<evidence type="ECO:0000313" key="3">
    <source>
        <dbReference type="EMBL" id="KAF2879577.1"/>
    </source>
</evidence>
<sequence length="446" mass="48762">MGAICKSFNRVESLRQPFKMFPGPGRVAGAPGRKALLALRGGAPTPPQAGRGTSPMDEKEPSSGRQQSSNEYGRSERGLPDDSVAGVVGPVQTTLSRTTPPYLHAELLWLEFVINWEDNVGLFVQIHDSSYGGESEEDIFAIYHQSAAANALLYVGLGTTAIGSVVFFVGSGDKGFKTLELRLIGPTLVACGLLCCLIRILLCACPSTCIRRRKKTRLKNVCPHSSSRYPLQQREKNTTDFVAVDPTTSLISKHKKRVSIAQQQQKPVPSTSTAPESGLPRSAFNEVDDMDLNRQSYTENTSSGNPSIPIITVPEFADFNSEKARLSRDESSIELQNLELAYDLESVSSNDSDSIVIEMETNKPATSSKLTRTRVPVHTNILANAPDDKETCLSIVVERSDNSECSIDKSERHSDEIRNLPLSSKPIKENTIAMIKSSSYQCIVRI</sequence>
<feature type="compositionally biased region" description="Polar residues" evidence="1">
    <location>
        <begin position="260"/>
        <end position="275"/>
    </location>
</feature>
<feature type="transmembrane region" description="Helical" evidence="2">
    <location>
        <begin position="151"/>
        <end position="171"/>
    </location>
</feature>
<feature type="region of interest" description="Disordered" evidence="1">
    <location>
        <begin position="255"/>
        <end position="289"/>
    </location>
</feature>
<dbReference type="AlphaFoldDB" id="A0A8K0C864"/>
<keyword evidence="4" id="KW-1185">Reference proteome</keyword>
<evidence type="ECO:0000313" key="4">
    <source>
        <dbReference type="Proteomes" id="UP000801492"/>
    </source>
</evidence>
<evidence type="ECO:0000256" key="2">
    <source>
        <dbReference type="SAM" id="Phobius"/>
    </source>
</evidence>
<feature type="compositionally biased region" description="Polar residues" evidence="1">
    <location>
        <begin position="63"/>
        <end position="72"/>
    </location>
</feature>
<feature type="transmembrane region" description="Helical" evidence="2">
    <location>
        <begin position="183"/>
        <end position="205"/>
    </location>
</feature>
<protein>
    <submittedName>
        <fullName evidence="3">Uncharacterized protein</fullName>
    </submittedName>
</protein>
<evidence type="ECO:0000256" key="1">
    <source>
        <dbReference type="SAM" id="MobiDB-lite"/>
    </source>
</evidence>
<reference evidence="3" key="1">
    <citation type="submission" date="2019-08" db="EMBL/GenBank/DDBJ databases">
        <title>The genome of the North American firefly Photinus pyralis.</title>
        <authorList>
            <consortium name="Photinus pyralis genome working group"/>
            <person name="Fallon T.R."/>
            <person name="Sander Lower S.E."/>
            <person name="Weng J.-K."/>
        </authorList>
    </citation>
    <scope>NUCLEOTIDE SEQUENCE</scope>
    <source>
        <strain evidence="3">TRF0915ILg1</strain>
        <tissue evidence="3">Whole body</tissue>
    </source>
</reference>
<dbReference type="OrthoDB" id="6425771at2759"/>